<dbReference type="RefSeq" id="WP_069830208.1">
    <property type="nucleotide sequence ID" value="NZ_MDJD01000042.1"/>
</dbReference>
<dbReference type="Gene3D" id="3.90.930.1">
    <property type="match status" value="1"/>
</dbReference>
<reference evidence="1 2" key="1">
    <citation type="submission" date="2016-05" db="EMBL/GenBank/DDBJ databases">
        <title>Draft Genome Sequence of Algibacter sp. Strain SK-16 Isolated from the Surface Water of Aburatsubo Inlet.</title>
        <authorList>
            <person name="Wong S.-K."/>
            <person name="Yoshizawa S."/>
            <person name="Nakajima Y."/>
            <person name="Ogura Y."/>
            <person name="Tetsuya H."/>
            <person name="Hamasaki K."/>
        </authorList>
    </citation>
    <scope>NUCLEOTIDE SEQUENCE [LARGE SCALE GENOMIC DNA]</scope>
    <source>
        <strain evidence="1 2">SK-16</strain>
    </source>
</reference>
<gene>
    <name evidence="1" type="ORF">A8C32_14750</name>
</gene>
<sequence>MKLAFFLSFITYLSFSQDKKLPFPNIAKPINSYEYITDTINGLFFYKNISGDPMKGSYYITHFLKKRNSKKKNIIRDTLIDANGNKMEILECGNGRVFSDYKSLNKREEGSFAEGYKNGFWKTTYKNKLIKTINYKNGLVIGRYRVYSIKGELLYKTTFGSLGNGKFKDYYYETGILREEGNYVNGKKQGEWCFYDEQGSLVKTIDYK</sequence>
<proteinExistence type="predicted"/>
<evidence type="ECO:0000313" key="1">
    <source>
        <dbReference type="EMBL" id="OEK08086.1"/>
    </source>
</evidence>
<dbReference type="EMBL" id="MDJD01000042">
    <property type="protein sequence ID" value="OEK08086.1"/>
    <property type="molecule type" value="Genomic_DNA"/>
</dbReference>
<dbReference type="SUPFAM" id="SSF82185">
    <property type="entry name" value="Histone H3 K4-specific methyltransferase SET7/9 N-terminal domain"/>
    <property type="match status" value="1"/>
</dbReference>
<keyword evidence="2" id="KW-1185">Reference proteome</keyword>
<organism evidence="1 2">
    <name type="scientific">Flavivirga aquatica</name>
    <dbReference type="NCBI Taxonomy" id="1849968"/>
    <lineage>
        <taxon>Bacteria</taxon>
        <taxon>Pseudomonadati</taxon>
        <taxon>Bacteroidota</taxon>
        <taxon>Flavobacteriia</taxon>
        <taxon>Flavobacteriales</taxon>
        <taxon>Flavobacteriaceae</taxon>
        <taxon>Flavivirga</taxon>
    </lineage>
</organism>
<dbReference type="Proteomes" id="UP000095713">
    <property type="component" value="Unassembled WGS sequence"/>
</dbReference>
<dbReference type="OrthoDB" id="7342920at2"/>
<name>A0A1E5T9S3_9FLAO</name>
<protein>
    <recommendedName>
        <fullName evidence="3">Toxin-antitoxin system YwqK family antitoxin</fullName>
    </recommendedName>
</protein>
<dbReference type="STRING" id="1849968.A8C32_14750"/>
<comment type="caution">
    <text evidence="1">The sequence shown here is derived from an EMBL/GenBank/DDBJ whole genome shotgun (WGS) entry which is preliminary data.</text>
</comment>
<evidence type="ECO:0008006" key="3">
    <source>
        <dbReference type="Google" id="ProtNLM"/>
    </source>
</evidence>
<dbReference type="AlphaFoldDB" id="A0A1E5T9S3"/>
<accession>A0A1E5T9S3</accession>
<evidence type="ECO:0000313" key="2">
    <source>
        <dbReference type="Proteomes" id="UP000095713"/>
    </source>
</evidence>